<gene>
    <name evidence="2" type="ORF">PCOR1329_LOCUS35235</name>
</gene>
<accession>A0ABN9T3K5</accession>
<feature type="signal peptide" evidence="1">
    <location>
        <begin position="1"/>
        <end position="17"/>
    </location>
</feature>
<name>A0ABN9T3K5_9DINO</name>
<protein>
    <submittedName>
        <fullName evidence="2">Uncharacterized protein</fullName>
    </submittedName>
</protein>
<feature type="non-terminal residue" evidence="2">
    <location>
        <position position="489"/>
    </location>
</feature>
<evidence type="ECO:0000313" key="2">
    <source>
        <dbReference type="EMBL" id="CAK0839583.1"/>
    </source>
</evidence>
<keyword evidence="1" id="KW-0732">Signal</keyword>
<dbReference type="Proteomes" id="UP001189429">
    <property type="component" value="Unassembled WGS sequence"/>
</dbReference>
<comment type="caution">
    <text evidence="2">The sequence shown here is derived from an EMBL/GenBank/DDBJ whole genome shotgun (WGS) entry which is preliminary data.</text>
</comment>
<proteinExistence type="predicted"/>
<evidence type="ECO:0000256" key="1">
    <source>
        <dbReference type="SAM" id="SignalP"/>
    </source>
</evidence>
<dbReference type="EMBL" id="CAUYUJ010014306">
    <property type="protein sequence ID" value="CAK0839583.1"/>
    <property type="molecule type" value="Genomic_DNA"/>
</dbReference>
<reference evidence="2" key="1">
    <citation type="submission" date="2023-10" db="EMBL/GenBank/DDBJ databases">
        <authorList>
            <person name="Chen Y."/>
            <person name="Shah S."/>
            <person name="Dougan E. K."/>
            <person name="Thang M."/>
            <person name="Chan C."/>
        </authorList>
    </citation>
    <scope>NUCLEOTIDE SEQUENCE [LARGE SCALE GENOMIC DNA]</scope>
</reference>
<organism evidence="2 3">
    <name type="scientific">Prorocentrum cordatum</name>
    <dbReference type="NCBI Taxonomy" id="2364126"/>
    <lineage>
        <taxon>Eukaryota</taxon>
        <taxon>Sar</taxon>
        <taxon>Alveolata</taxon>
        <taxon>Dinophyceae</taxon>
        <taxon>Prorocentrales</taxon>
        <taxon>Prorocentraceae</taxon>
        <taxon>Prorocentrum</taxon>
    </lineage>
</organism>
<keyword evidence="3" id="KW-1185">Reference proteome</keyword>
<sequence length="489" mass="52963">MAARGFLFLSLPLHGYGMQLSVSDVPSAEATPEPTLAPGVACDCLPGACFNTYDRDSDGCLSAAECALQKHLGAENCSSSAWDQDGDGCIDMTTEWPHIFDMYNGEVCPVNAPRSETHCAAGFFLQPDGVCDECFTGSTRRRRALECSACPTGTFDAGRYDDCLCGLFTAQDHQAGATTVHISSADGFSVDDRIVITGLCANESSPSCNTTQWESVLISAIAGNEITIGNPLQYSYLKYSSVRIECTIRDGTDLSHQYRSSQCGIQVKQCGCGAEACDPTTKCDLTDPAAPNGRCAPLERYPAFSTPAPTVGAKGDPHLVNLAGEHFDINHGGTFMLLRFPQDTSKPADVEINALVEPEWGKPCITYITQVELSGKWLNGQRVQVRCFLREHSEIDQDTEETVKHRAATFLGMRTLDEGDVEAPWVNITDAPVGGALSHPDSDVEVKLIKSQWFPKSKHQGNNPGVAGQFQFNLRDKRNTEAAKIVIRQ</sequence>
<feature type="chain" id="PRO_5045628353" evidence="1">
    <location>
        <begin position="18"/>
        <end position="489"/>
    </location>
</feature>
<evidence type="ECO:0000313" key="3">
    <source>
        <dbReference type="Proteomes" id="UP001189429"/>
    </source>
</evidence>